<dbReference type="EMBL" id="KZ613507">
    <property type="protein sequence ID" value="PMD16257.1"/>
    <property type="molecule type" value="Genomic_DNA"/>
</dbReference>
<feature type="non-terminal residue" evidence="2">
    <location>
        <position position="369"/>
    </location>
</feature>
<dbReference type="OrthoDB" id="47007at2759"/>
<name>A0A2J6PQD8_9HELO</name>
<dbReference type="InterPro" id="IPR010730">
    <property type="entry name" value="HET"/>
</dbReference>
<sequence length="369" mass="41646">MLMSDSLEPPESCRYCRDLKPGYTTDTYIPFDEWAPGICISSCQTCRVIVQGIKELCPGFLEGEFDGQAAGPRPGEDVWLSVDERCRVVIGILKNGVGHRVVDIQFYYPLTNGDQTHVKQVIFATGIYSSAIKTTLAYIFEDGLSARVPQIGYAGEISPVPGDKPMWTFLRKCLDYCIKEHDKCKASQDPHWYPERLLYLTQRKAGKDALQLVQTTHHIPMSRYIALSHCWGSKSPLRTSKKNLSQFLEDISISDLPMTFRDCLTAARELGVHYIWIDSLCIVQDDRQDWARHARSMDKIYENALFTVAAVCSPNGQVPFLGPHAPSNRETWQAVNINIDAENVEPPKKANGLPPAQLKARKYEPYLFP</sequence>
<organism evidence="2 3">
    <name type="scientific">Hyaloscypha hepaticicola</name>
    <dbReference type="NCBI Taxonomy" id="2082293"/>
    <lineage>
        <taxon>Eukaryota</taxon>
        <taxon>Fungi</taxon>
        <taxon>Dikarya</taxon>
        <taxon>Ascomycota</taxon>
        <taxon>Pezizomycotina</taxon>
        <taxon>Leotiomycetes</taxon>
        <taxon>Helotiales</taxon>
        <taxon>Hyaloscyphaceae</taxon>
        <taxon>Hyaloscypha</taxon>
    </lineage>
</organism>
<evidence type="ECO:0000313" key="3">
    <source>
        <dbReference type="Proteomes" id="UP000235672"/>
    </source>
</evidence>
<dbReference type="PANTHER" id="PTHR33112">
    <property type="entry name" value="DOMAIN PROTEIN, PUTATIVE-RELATED"/>
    <property type="match status" value="1"/>
</dbReference>
<dbReference type="Pfam" id="PF06985">
    <property type="entry name" value="HET"/>
    <property type="match status" value="1"/>
</dbReference>
<keyword evidence="3" id="KW-1185">Reference proteome</keyword>
<evidence type="ECO:0000313" key="2">
    <source>
        <dbReference type="EMBL" id="PMD16257.1"/>
    </source>
</evidence>
<dbReference type="Proteomes" id="UP000235672">
    <property type="component" value="Unassembled WGS sequence"/>
</dbReference>
<gene>
    <name evidence="2" type="ORF">NA56DRAFT_649626</name>
</gene>
<proteinExistence type="predicted"/>
<feature type="domain" description="Heterokaryon incompatibility" evidence="1">
    <location>
        <begin position="224"/>
        <end position="335"/>
    </location>
</feature>
<evidence type="ECO:0000259" key="1">
    <source>
        <dbReference type="Pfam" id="PF06985"/>
    </source>
</evidence>
<dbReference type="AlphaFoldDB" id="A0A2J6PQD8"/>
<accession>A0A2J6PQD8</accession>
<dbReference type="STRING" id="1745343.A0A2J6PQD8"/>
<reference evidence="2 3" key="1">
    <citation type="submission" date="2016-05" db="EMBL/GenBank/DDBJ databases">
        <title>A degradative enzymes factory behind the ericoid mycorrhizal symbiosis.</title>
        <authorList>
            <consortium name="DOE Joint Genome Institute"/>
            <person name="Martino E."/>
            <person name="Morin E."/>
            <person name="Grelet G."/>
            <person name="Kuo A."/>
            <person name="Kohler A."/>
            <person name="Daghino S."/>
            <person name="Barry K."/>
            <person name="Choi C."/>
            <person name="Cichocki N."/>
            <person name="Clum A."/>
            <person name="Copeland A."/>
            <person name="Hainaut M."/>
            <person name="Haridas S."/>
            <person name="Labutti K."/>
            <person name="Lindquist E."/>
            <person name="Lipzen A."/>
            <person name="Khouja H.-R."/>
            <person name="Murat C."/>
            <person name="Ohm R."/>
            <person name="Olson A."/>
            <person name="Spatafora J."/>
            <person name="Veneault-Fourrey C."/>
            <person name="Henrissat B."/>
            <person name="Grigoriev I."/>
            <person name="Martin F."/>
            <person name="Perotto S."/>
        </authorList>
    </citation>
    <scope>NUCLEOTIDE SEQUENCE [LARGE SCALE GENOMIC DNA]</scope>
    <source>
        <strain evidence="2 3">UAMH 7357</strain>
    </source>
</reference>
<protein>
    <submittedName>
        <fullName evidence="2">HET-domain-containing protein</fullName>
    </submittedName>
</protein>
<dbReference type="PANTHER" id="PTHR33112:SF16">
    <property type="entry name" value="HETEROKARYON INCOMPATIBILITY DOMAIN-CONTAINING PROTEIN"/>
    <property type="match status" value="1"/>
</dbReference>